<dbReference type="AlphaFoldDB" id="D8TR96"/>
<evidence type="ECO:0000256" key="1">
    <source>
        <dbReference type="ARBA" id="ARBA00004123"/>
    </source>
</evidence>
<dbReference type="InParanoid" id="D8TR96"/>
<feature type="region of interest" description="Disordered" evidence="6">
    <location>
        <begin position="234"/>
        <end position="258"/>
    </location>
</feature>
<dbReference type="KEGG" id="vcn:VOLCADRAFT_89268"/>
<dbReference type="FunCoup" id="D8TR96">
    <property type="interactions" value="1172"/>
</dbReference>
<accession>D8TR96</accession>
<reference evidence="7 8" key="1">
    <citation type="journal article" date="2010" name="Science">
        <title>Genomic analysis of organismal complexity in the multicellular green alga Volvox carteri.</title>
        <authorList>
            <person name="Prochnik S.E."/>
            <person name="Umen J."/>
            <person name="Nedelcu A.M."/>
            <person name="Hallmann A."/>
            <person name="Miller S.M."/>
            <person name="Nishii I."/>
            <person name="Ferris P."/>
            <person name="Kuo A."/>
            <person name="Mitros T."/>
            <person name="Fritz-Laylin L.K."/>
            <person name="Hellsten U."/>
            <person name="Chapman J."/>
            <person name="Simakov O."/>
            <person name="Rensing S.A."/>
            <person name="Terry A."/>
            <person name="Pangilinan J."/>
            <person name="Kapitonov V."/>
            <person name="Jurka J."/>
            <person name="Salamov A."/>
            <person name="Shapiro H."/>
            <person name="Schmutz J."/>
            <person name="Grimwood J."/>
            <person name="Lindquist E."/>
            <person name="Lucas S."/>
            <person name="Grigoriev I.V."/>
            <person name="Schmitt R."/>
            <person name="Kirk D."/>
            <person name="Rokhsar D.S."/>
        </authorList>
    </citation>
    <scope>NUCLEOTIDE SEQUENCE [LARGE SCALE GENOMIC DNA]</scope>
    <source>
        <strain evidence="8">f. Nagariensis / Eve</strain>
    </source>
</reference>
<dbReference type="GO" id="GO:0000724">
    <property type="term" value="P:double-strand break repair via homologous recombination"/>
    <property type="evidence" value="ECO:0007669"/>
    <property type="project" value="InterPro"/>
</dbReference>
<dbReference type="GO" id="GO:0016925">
    <property type="term" value="P:protein sumoylation"/>
    <property type="evidence" value="ECO:0007669"/>
    <property type="project" value="TreeGrafter"/>
</dbReference>
<organism evidence="8">
    <name type="scientific">Volvox carteri f. nagariensis</name>
    <dbReference type="NCBI Taxonomy" id="3068"/>
    <lineage>
        <taxon>Eukaryota</taxon>
        <taxon>Viridiplantae</taxon>
        <taxon>Chlorophyta</taxon>
        <taxon>core chlorophytes</taxon>
        <taxon>Chlorophyceae</taxon>
        <taxon>CS clade</taxon>
        <taxon>Chlamydomonadales</taxon>
        <taxon>Volvocaceae</taxon>
        <taxon>Volvox</taxon>
    </lineage>
</organism>
<evidence type="ECO:0000313" key="7">
    <source>
        <dbReference type="EMBL" id="EFJ49852.1"/>
    </source>
</evidence>
<dbReference type="eggNOG" id="KOG2979">
    <property type="taxonomic scope" value="Eukaryota"/>
</dbReference>
<evidence type="ECO:0000256" key="5">
    <source>
        <dbReference type="ARBA" id="ARBA00023242"/>
    </source>
</evidence>
<dbReference type="PANTHER" id="PTHR21330">
    <property type="entry name" value="E3 SUMO-PROTEIN LIGASE NSE2"/>
    <property type="match status" value="1"/>
</dbReference>
<keyword evidence="5" id="KW-0539">Nucleus</keyword>
<evidence type="ECO:0008006" key="9">
    <source>
        <dbReference type="Google" id="ProtNLM"/>
    </source>
</evidence>
<proteinExistence type="predicted"/>
<keyword evidence="8" id="KW-1185">Reference proteome</keyword>
<comment type="subcellular location">
    <subcellularLocation>
        <location evidence="1">Nucleus</location>
    </subcellularLocation>
</comment>
<dbReference type="OrthoDB" id="26899at2759"/>
<protein>
    <recommendedName>
        <fullName evidence="9">U-box domain-containing protein</fullName>
    </recommendedName>
</protein>
<evidence type="ECO:0000256" key="2">
    <source>
        <dbReference type="ARBA" id="ARBA00004718"/>
    </source>
</evidence>
<dbReference type="PANTHER" id="PTHR21330:SF1">
    <property type="entry name" value="E3 SUMO-PROTEIN LIGASE NSE2"/>
    <property type="match status" value="1"/>
</dbReference>
<dbReference type="EMBL" id="GL378333">
    <property type="protein sequence ID" value="EFJ49852.1"/>
    <property type="molecule type" value="Genomic_DNA"/>
</dbReference>
<evidence type="ECO:0000313" key="8">
    <source>
        <dbReference type="Proteomes" id="UP000001058"/>
    </source>
</evidence>
<gene>
    <name evidence="7" type="ORF">VOLCADRAFT_89268</name>
</gene>
<dbReference type="STRING" id="3068.D8TR96"/>
<evidence type="ECO:0000256" key="4">
    <source>
        <dbReference type="ARBA" id="ARBA00022786"/>
    </source>
</evidence>
<name>D8TR96_VOLCA</name>
<dbReference type="GO" id="GO:0061665">
    <property type="term" value="F:SUMO ligase activity"/>
    <property type="evidence" value="ECO:0007669"/>
    <property type="project" value="TreeGrafter"/>
</dbReference>
<evidence type="ECO:0000256" key="3">
    <source>
        <dbReference type="ARBA" id="ARBA00022679"/>
    </source>
</evidence>
<dbReference type="GO" id="GO:0030915">
    <property type="term" value="C:Smc5-Smc6 complex"/>
    <property type="evidence" value="ECO:0007669"/>
    <property type="project" value="InterPro"/>
</dbReference>
<comment type="pathway">
    <text evidence="2">Protein modification; protein sumoylation.</text>
</comment>
<sequence>MFLAFCDLLRQLGKYGALAIASQNMDEVYRSVMTAADYLSILNDSAQIGTYKELLSNLGKLSHEVRAHKCVLQTLAQSYQPSLEDTDFTTLLDQGLHDRLQQQPYNPRNDERFREFMGVVAAAGGCAGEPDGVRQDEGGDELDDDEDFREADNGRTWVNDKCPLSMKEVLDLERPMKDPLNYVYEYTYIMAYLQPHPTGFKHPCAGVRQELRVSDLKPATDVIRAKRRQRLMQALNPTGPSGSNNADGRETAEDVIVV</sequence>
<dbReference type="Proteomes" id="UP000001058">
    <property type="component" value="Unassembled WGS sequence"/>
</dbReference>
<evidence type="ECO:0000256" key="6">
    <source>
        <dbReference type="SAM" id="MobiDB-lite"/>
    </source>
</evidence>
<dbReference type="RefSeq" id="XP_002948917.1">
    <property type="nucleotide sequence ID" value="XM_002948871.1"/>
</dbReference>
<feature type="compositionally biased region" description="Polar residues" evidence="6">
    <location>
        <begin position="235"/>
        <end position="246"/>
    </location>
</feature>
<keyword evidence="4" id="KW-0833">Ubl conjugation pathway</keyword>
<dbReference type="InterPro" id="IPR026846">
    <property type="entry name" value="Nse2(Mms21)"/>
</dbReference>
<keyword evidence="3" id="KW-0808">Transferase</keyword>
<dbReference type="GO" id="GO:0005634">
    <property type="term" value="C:nucleus"/>
    <property type="evidence" value="ECO:0007669"/>
    <property type="project" value="UniProtKB-SubCell"/>
</dbReference>
<dbReference type="GeneID" id="9623622"/>